<keyword evidence="2" id="KW-1185">Reference proteome</keyword>
<evidence type="ECO:0000313" key="2">
    <source>
        <dbReference type="Proteomes" id="UP000680608"/>
    </source>
</evidence>
<dbReference type="RefSeq" id="YP_010798289.1">
    <property type="nucleotide sequence ID" value="NC_076398.1"/>
</dbReference>
<accession>A0A5J6DD25</accession>
<protein>
    <submittedName>
        <fullName evidence="1">Uncharacterized protein</fullName>
    </submittedName>
</protein>
<dbReference type="EMBL" id="MK695679">
    <property type="protein sequence ID" value="QER78615.1"/>
    <property type="molecule type" value="Genomic_DNA"/>
</dbReference>
<dbReference type="KEGG" id="vg:80536429"/>
<dbReference type="Proteomes" id="UP000680608">
    <property type="component" value="Segment"/>
</dbReference>
<organism evidence="1 2">
    <name type="scientific">Psittacine adenovirus 5</name>
    <dbReference type="NCBI Taxonomy" id="2499624"/>
    <lineage>
        <taxon>Viruses</taxon>
        <taxon>Varidnaviria</taxon>
        <taxon>Bamfordvirae</taxon>
        <taxon>Preplasmiviricota</taxon>
        <taxon>Polisuviricotina</taxon>
        <taxon>Pharingeaviricetes</taxon>
        <taxon>Rowavirales</taxon>
        <taxon>Adenoviridae</taxon>
        <taxon>Siadenovirus</taxon>
        <taxon>Siadenovirus viridis</taxon>
        <taxon>Psittacine siadenovirus D</taxon>
    </lineage>
</organism>
<evidence type="ECO:0000313" key="1">
    <source>
        <dbReference type="EMBL" id="QER78615.1"/>
    </source>
</evidence>
<sequence length="174" mass="20073">MSSPSSSSASSDETDDSLPLQDARISSVNKFFSGTRRTFPNTSENVFIYRLYIPETNTEHVLIERLDTFLLSEYNFGTLFLNGGDVILEFKLPFHYMFQAALECKWPTLDPEYSVNVYQDRGVAIYEIPNIYYWPSLLVWFAWQCMANEIPFFNYVRLLSDNGLDDGDYGTVFA</sequence>
<name>A0A5J6DD25_9ADEN</name>
<reference evidence="1 2" key="1">
    <citation type="submission" date="2019-03" db="EMBL/GenBank/DDBJ databases">
        <title>Histologic, ultrastructural, and complete genome sequence of a siadenovirus in a Pacific parrotlet (Forpus coelestis).</title>
        <authorList>
            <person name="Gregory C.R."/>
            <person name="Nilsen R.A."/>
            <person name="Linn S.C."/>
            <person name="Hokamp J.A."/>
            <person name="Cianciolo R.E."/>
            <person name="Ritchie B.W."/>
        </authorList>
    </citation>
    <scope>NUCLEOTIDE SEQUENCE [LARGE SCALE GENOMIC DNA]</scope>
    <source>
        <strain evidence="1">IDL19-3602</strain>
    </source>
</reference>
<proteinExistence type="predicted"/>
<dbReference type="GeneID" id="80536429"/>